<evidence type="ECO:0000313" key="2">
    <source>
        <dbReference type="EMBL" id="MCI0756668.1"/>
    </source>
</evidence>
<reference evidence="2 3" key="1">
    <citation type="submission" date="2022-03" db="EMBL/GenBank/DDBJ databases">
        <title>Complete genome analysis of Roseomonas KG 17.1 : a prolific producer of plant growth promoters.</title>
        <authorList>
            <person name="Saadouli I."/>
            <person name="Najjari A."/>
            <person name="Mosbah A."/>
            <person name="Ouzari H.I."/>
        </authorList>
    </citation>
    <scope>NUCLEOTIDE SEQUENCE [LARGE SCALE GENOMIC DNA]</scope>
    <source>
        <strain evidence="2 3">KG17-1</strain>
    </source>
</reference>
<accession>A0ABS9WCE2</accession>
<comment type="caution">
    <text evidence="2">The sequence shown here is derived from an EMBL/GenBank/DDBJ whole genome shotgun (WGS) entry which is preliminary data.</text>
</comment>
<organism evidence="2 3">
    <name type="scientific">Teichococcus vastitatis</name>
    <dbReference type="NCBI Taxonomy" id="2307076"/>
    <lineage>
        <taxon>Bacteria</taxon>
        <taxon>Pseudomonadati</taxon>
        <taxon>Pseudomonadota</taxon>
        <taxon>Alphaproteobacteria</taxon>
        <taxon>Acetobacterales</taxon>
        <taxon>Roseomonadaceae</taxon>
        <taxon>Roseomonas</taxon>
    </lineage>
</organism>
<proteinExistence type="predicted"/>
<dbReference type="EMBL" id="JALBUU010000125">
    <property type="protein sequence ID" value="MCI0756668.1"/>
    <property type="molecule type" value="Genomic_DNA"/>
</dbReference>
<name>A0ABS9WCE2_9PROT</name>
<evidence type="ECO:0000256" key="1">
    <source>
        <dbReference type="SAM" id="SignalP"/>
    </source>
</evidence>
<feature type="chain" id="PRO_5047292752" description="Lipoprotein" evidence="1">
    <location>
        <begin position="25"/>
        <end position="87"/>
    </location>
</feature>
<feature type="signal peptide" evidence="1">
    <location>
        <begin position="1"/>
        <end position="24"/>
    </location>
</feature>
<evidence type="ECO:0000313" key="3">
    <source>
        <dbReference type="Proteomes" id="UP001201985"/>
    </source>
</evidence>
<gene>
    <name evidence="2" type="ORF">MON41_23815</name>
</gene>
<keyword evidence="1" id="KW-0732">Signal</keyword>
<keyword evidence="3" id="KW-1185">Reference proteome</keyword>
<dbReference type="RefSeq" id="WP_241793970.1">
    <property type="nucleotide sequence ID" value="NZ_JALBUU010000125.1"/>
</dbReference>
<protein>
    <recommendedName>
        <fullName evidence="4">Lipoprotein</fullName>
    </recommendedName>
</protein>
<sequence>MMKTILAAATAFMLGGCVVAETHAQPYYGYQGYHQQHYGPPPWVQEQRRQAMREQRREYWQQRRHYEQRRAYEAGRRDAYRERHWGW</sequence>
<dbReference type="Proteomes" id="UP001201985">
    <property type="component" value="Unassembled WGS sequence"/>
</dbReference>
<evidence type="ECO:0008006" key="4">
    <source>
        <dbReference type="Google" id="ProtNLM"/>
    </source>
</evidence>
<dbReference type="PROSITE" id="PS51257">
    <property type="entry name" value="PROKAR_LIPOPROTEIN"/>
    <property type="match status" value="1"/>
</dbReference>